<dbReference type="CDD" id="cd00570">
    <property type="entry name" value="GST_N_family"/>
    <property type="match status" value="1"/>
</dbReference>
<dbReference type="Pfam" id="PF13417">
    <property type="entry name" value="GST_N_3"/>
    <property type="match status" value="1"/>
</dbReference>
<evidence type="ECO:0000313" key="2">
    <source>
        <dbReference type="EMBL" id="KWZ79035.1"/>
    </source>
</evidence>
<dbReference type="PATRIC" id="fig|33036.3.peg.377"/>
<name>A0A133KHL6_9FIRM</name>
<feature type="domain" description="GST N-terminal" evidence="1">
    <location>
        <begin position="13"/>
        <end position="88"/>
    </location>
</feature>
<dbReference type="AlphaFoldDB" id="A0A133KHL6"/>
<evidence type="ECO:0000313" key="3">
    <source>
        <dbReference type="Proteomes" id="UP000070383"/>
    </source>
</evidence>
<dbReference type="PROSITE" id="PS51354">
    <property type="entry name" value="GLUTAREDOXIN_2"/>
    <property type="match status" value="1"/>
</dbReference>
<evidence type="ECO:0000259" key="1">
    <source>
        <dbReference type="Pfam" id="PF13417"/>
    </source>
</evidence>
<dbReference type="InterPro" id="IPR004045">
    <property type="entry name" value="Glutathione_S-Trfase_N"/>
</dbReference>
<sequence length="104" mass="12259">MRKEIIREWDFELYFKPDCPYCLKVLNFFRDNDIIKYPSYNTEDASTGYENQDKLAKIGGKVQVPCMVIDGLAMYESDDIIAYAKENFLEKAKENKAKREEKLN</sequence>
<accession>A0A133KHL6</accession>
<gene>
    <name evidence="2" type="ORF">HMPREF3200_00376</name>
</gene>
<dbReference type="EMBL" id="LRPM01000008">
    <property type="protein sequence ID" value="KWZ79035.1"/>
    <property type="molecule type" value="Genomic_DNA"/>
</dbReference>
<keyword evidence="3" id="KW-1185">Reference proteome</keyword>
<dbReference type="STRING" id="33036.HMPREF3200_00376"/>
<dbReference type="Gene3D" id="3.40.30.10">
    <property type="entry name" value="Glutaredoxin"/>
    <property type="match status" value="1"/>
</dbReference>
<proteinExistence type="predicted"/>
<protein>
    <submittedName>
        <fullName evidence="2">Glutaredoxin</fullName>
    </submittedName>
</protein>
<reference evidence="3" key="1">
    <citation type="submission" date="2016-01" db="EMBL/GenBank/DDBJ databases">
        <authorList>
            <person name="Mitreva M."/>
            <person name="Pepin K.H."/>
            <person name="Mihindukulasuriya K.A."/>
            <person name="Fulton R."/>
            <person name="Fronick C."/>
            <person name="O'Laughlin M."/>
            <person name="Miner T."/>
            <person name="Herter B."/>
            <person name="Rosa B.A."/>
            <person name="Cordes M."/>
            <person name="Tomlinson C."/>
            <person name="Wollam A."/>
            <person name="Palsikar V.B."/>
            <person name="Mardis E.R."/>
            <person name="Wilson R.K."/>
        </authorList>
    </citation>
    <scope>NUCLEOTIDE SEQUENCE [LARGE SCALE GENOMIC DNA]</scope>
    <source>
        <strain evidence="3">MJR8151</strain>
    </source>
</reference>
<comment type="caution">
    <text evidence="2">The sequence shown here is derived from an EMBL/GenBank/DDBJ whole genome shotgun (WGS) entry which is preliminary data.</text>
</comment>
<organism evidence="2 3">
    <name type="scientific">Anaerococcus tetradius</name>
    <dbReference type="NCBI Taxonomy" id="33036"/>
    <lineage>
        <taxon>Bacteria</taxon>
        <taxon>Bacillati</taxon>
        <taxon>Bacillota</taxon>
        <taxon>Tissierellia</taxon>
        <taxon>Tissierellales</taxon>
        <taxon>Peptoniphilaceae</taxon>
        <taxon>Anaerococcus</taxon>
    </lineage>
</organism>
<dbReference type="SUPFAM" id="SSF52833">
    <property type="entry name" value="Thioredoxin-like"/>
    <property type="match status" value="1"/>
</dbReference>
<dbReference type="RefSeq" id="WP_004835821.1">
    <property type="nucleotide sequence ID" value="NZ_CAMPUE010000001.1"/>
</dbReference>
<dbReference type="InterPro" id="IPR036249">
    <property type="entry name" value="Thioredoxin-like_sf"/>
</dbReference>
<dbReference type="OrthoDB" id="9795531at2"/>
<dbReference type="Proteomes" id="UP000070383">
    <property type="component" value="Unassembled WGS sequence"/>
</dbReference>